<dbReference type="Pfam" id="PF00397">
    <property type="entry name" value="WW"/>
    <property type="match status" value="1"/>
</dbReference>
<dbReference type="Pfam" id="PF00076">
    <property type="entry name" value="RRM_1"/>
    <property type="match status" value="3"/>
</dbReference>
<evidence type="ECO:0000259" key="5">
    <source>
        <dbReference type="PROSITE" id="PS50102"/>
    </source>
</evidence>
<dbReference type="Proteomes" id="UP000199752">
    <property type="component" value="Chromosome 4"/>
</dbReference>
<feature type="compositionally biased region" description="Basic residues" evidence="3">
    <location>
        <begin position="94"/>
        <end position="105"/>
    </location>
</feature>
<feature type="compositionally biased region" description="Basic and acidic residues" evidence="3">
    <location>
        <begin position="106"/>
        <end position="127"/>
    </location>
</feature>
<dbReference type="VEuPathDB" id="CryptoDB:Chro.40387"/>
<feature type="compositionally biased region" description="Low complexity" evidence="3">
    <location>
        <begin position="84"/>
        <end position="93"/>
    </location>
</feature>
<reference evidence="6" key="1">
    <citation type="submission" date="2015-08" db="EMBL/GenBank/DDBJ databases">
        <authorList>
            <person name="Babu N.S."/>
            <person name="Beckwith C.J."/>
            <person name="Beseler K.G."/>
            <person name="Brison A."/>
            <person name="Carone J.V."/>
            <person name="Caskin T.P."/>
            <person name="Diamond M."/>
            <person name="Durham M.E."/>
            <person name="Foxe J.M."/>
            <person name="Go M."/>
            <person name="Henderson B.A."/>
            <person name="Jones I.B."/>
            <person name="McGettigan J.A."/>
            <person name="Micheletti S.J."/>
            <person name="Nasrallah M.E."/>
            <person name="Ortiz D."/>
            <person name="Piller C.R."/>
            <person name="Privatt S.R."/>
            <person name="Schneider S.L."/>
            <person name="Sharp S."/>
            <person name="Smith T.C."/>
            <person name="Stanton J.D."/>
            <person name="Ullery H.E."/>
            <person name="Wilson R.J."/>
            <person name="Serrano M.G."/>
            <person name="Buck G."/>
            <person name="Lee V."/>
            <person name="Wang Y."/>
            <person name="Carvalho R."/>
            <person name="Voegtly L."/>
            <person name="Shi R."/>
            <person name="Duckworth R."/>
            <person name="Johnson A."/>
            <person name="Loviza R."/>
            <person name="Walstead R."/>
            <person name="Shah Z."/>
            <person name="Kiflezghi M."/>
            <person name="Wade K."/>
            <person name="Ball S.L."/>
            <person name="Bradley K.W."/>
            <person name="Asai D.J."/>
            <person name="Bowman C.A."/>
            <person name="Russell D.A."/>
            <person name="Pope W.H."/>
            <person name="Jacobs-Sera D."/>
            <person name="Hendrix R.W."/>
            <person name="Hatfull G.F."/>
        </authorList>
    </citation>
    <scope>NUCLEOTIDE SEQUENCE [LARGE SCALE GENOMIC DNA]</scope>
</reference>
<dbReference type="AlphaFoldDB" id="A0A0S4TFH8"/>
<evidence type="ECO:0000256" key="2">
    <source>
        <dbReference type="PROSITE-ProRule" id="PRU00176"/>
    </source>
</evidence>
<dbReference type="CDD" id="cd00201">
    <property type="entry name" value="WW"/>
    <property type="match status" value="1"/>
</dbReference>
<dbReference type="VEuPathDB" id="CryptoDB:CHUDEA4_3410"/>
<dbReference type="OrthoDB" id="267048at2759"/>
<dbReference type="FunFam" id="3.30.70.330:FF:000359">
    <property type="entry name" value="CUGBP Elav-like family member 2"/>
    <property type="match status" value="1"/>
</dbReference>
<dbReference type="SMART" id="SM00360">
    <property type="entry name" value="RRM"/>
    <property type="match status" value="3"/>
</dbReference>
<dbReference type="GO" id="GO:0003723">
    <property type="term" value="F:RNA binding"/>
    <property type="evidence" value="ECO:0007669"/>
    <property type="project" value="UniProtKB-UniRule"/>
</dbReference>
<feature type="compositionally biased region" description="Basic and acidic residues" evidence="3">
    <location>
        <begin position="45"/>
        <end position="54"/>
    </location>
</feature>
<evidence type="ECO:0000259" key="4">
    <source>
        <dbReference type="PROSITE" id="PS50020"/>
    </source>
</evidence>
<feature type="region of interest" description="Disordered" evidence="3">
    <location>
        <begin position="1"/>
        <end position="128"/>
    </location>
</feature>
<dbReference type="SUPFAM" id="SSF54928">
    <property type="entry name" value="RNA-binding domain, RBD"/>
    <property type="match status" value="2"/>
</dbReference>
<dbReference type="SMART" id="SM00456">
    <property type="entry name" value="WW"/>
    <property type="match status" value="1"/>
</dbReference>
<dbReference type="InterPro" id="IPR012677">
    <property type="entry name" value="Nucleotide-bd_a/b_plait_sf"/>
</dbReference>
<evidence type="ECO:0000313" key="6">
    <source>
        <dbReference type="EMBL" id="CUV05767.1"/>
    </source>
</evidence>
<protein>
    <submittedName>
        <fullName evidence="6">Uncharacterized protein</fullName>
    </submittedName>
</protein>
<dbReference type="PROSITE" id="PS01159">
    <property type="entry name" value="WW_DOMAIN_1"/>
    <property type="match status" value="1"/>
</dbReference>
<proteinExistence type="predicted"/>
<feature type="compositionally biased region" description="Basic and acidic residues" evidence="3">
    <location>
        <begin position="72"/>
        <end position="83"/>
    </location>
</feature>
<feature type="region of interest" description="Disordered" evidence="3">
    <location>
        <begin position="855"/>
        <end position="903"/>
    </location>
</feature>
<dbReference type="VEuPathDB" id="CryptoDB:GY17_00001817"/>
<name>A0A0S4TFH8_CRYHO</name>
<dbReference type="SUPFAM" id="SSF51045">
    <property type="entry name" value="WW domain"/>
    <property type="match status" value="1"/>
</dbReference>
<dbReference type="EMBL" id="LN877950">
    <property type="protein sequence ID" value="CUV05767.1"/>
    <property type="molecule type" value="Genomic_DNA"/>
</dbReference>
<feature type="domain" description="RRM" evidence="5">
    <location>
        <begin position="305"/>
        <end position="386"/>
    </location>
</feature>
<dbReference type="InterPro" id="IPR052462">
    <property type="entry name" value="SLIRP/GR-RBP-like"/>
</dbReference>
<evidence type="ECO:0000256" key="1">
    <source>
        <dbReference type="ARBA" id="ARBA00022884"/>
    </source>
</evidence>
<feature type="domain" description="RRM" evidence="5">
    <location>
        <begin position="405"/>
        <end position="486"/>
    </location>
</feature>
<feature type="domain" description="WW" evidence="4">
    <location>
        <begin position="689"/>
        <end position="716"/>
    </location>
</feature>
<feature type="compositionally biased region" description="Acidic residues" evidence="3">
    <location>
        <begin position="31"/>
        <end position="44"/>
    </location>
</feature>
<dbReference type="PROSITE" id="PS50102">
    <property type="entry name" value="RRM"/>
    <property type="match status" value="3"/>
</dbReference>
<dbReference type="InterPro" id="IPR036020">
    <property type="entry name" value="WW_dom_sf"/>
</dbReference>
<sequence length="903" mass="99331">MEYKLSPDSESGVRPELENLTVKEINLERQGEEEEDDDEEDDEEASKHINEQRSEGPMCLSGLKSQVARNFVSERQDQMKEKNNGGSKSNSKSTRNKPSRNKANNHRNEDSYQCHIEEDRKSKKNDLNDDCSYYNRSSLGSANDDLELPKSACNSNKTVSQANYQFEFHHQDLRHYHVSEGFEREDQRHKFFENAKNQGDEPSSLLKGSADSSVLVDHRSLNSPKISHEGSVRNIIHDNNSNTIKGITRVSESDRLDHRFCSDGGATSHTGSNSNVDPILFCTPHNFGAGYFTVPNAYPAPNVEIKLFVGRVPRNIEEDDLRDLFKLYGRVVNVSVIREKSTGIHRGAALVTMESVAQADFALRELNSIKVLDELRGPLKVQYSTGEPERLGFESESCIPGVDQVKLFVGALPRNITEDEIRELFSPYGQINEIFIMREPHSGVGKGCAFVKYAFKEQGLFAIKSLHGALTLADVNRPIEVRFASKNHQSSTSSSLIAQGAHLTFGTAAALNFNGHFNFGHHSIQKLHSPRIVGASNNVNNILCNASTLTSSTSSMSQQAPGSSKSSVGIGGTAYQFHNHQSGQHFIGCNSKGLSQSSNHHSLTEQLQIGPFTGVSATGANAVQAGHHPPCGRAITLFDHNGMAVATTTSTAAMFSRSRAVGLPIPASTSATAAAAITANLMPRCIGMWKEYFTSDGKPYYHNELTQVTQWEVPPEFLSFRPNFSREVVGPPGANIFIFNVPYEWDKKSLVGLFCRFGNILSAHLMVDKTSGRNKGVAFVSYDNIHSAAEAVNHMNGFITEQGRKLKVSIKQGQEHFVQHLLKNNLPQGGCSQTGYMENSQNNIQNDSISIAISQNSNNVNGNNESNTDDNSNNDVNVNINNNNNSNNSCNNNNHNFSSGPSS</sequence>
<feature type="compositionally biased region" description="Basic and acidic residues" evidence="3">
    <location>
        <begin position="1"/>
        <end position="17"/>
    </location>
</feature>
<dbReference type="Gene3D" id="3.30.70.330">
    <property type="match status" value="3"/>
</dbReference>
<evidence type="ECO:0000256" key="3">
    <source>
        <dbReference type="SAM" id="MobiDB-lite"/>
    </source>
</evidence>
<keyword evidence="1 2" id="KW-0694">RNA-binding</keyword>
<dbReference type="PROSITE" id="PS50020">
    <property type="entry name" value="WW_DOMAIN_2"/>
    <property type="match status" value="1"/>
</dbReference>
<dbReference type="InterPro" id="IPR000504">
    <property type="entry name" value="RRM_dom"/>
</dbReference>
<dbReference type="VEuPathDB" id="CryptoDB:ChTU502y2012_408g0240"/>
<organism evidence="6">
    <name type="scientific">Cryptosporidium hominis</name>
    <dbReference type="NCBI Taxonomy" id="237895"/>
    <lineage>
        <taxon>Eukaryota</taxon>
        <taxon>Sar</taxon>
        <taxon>Alveolata</taxon>
        <taxon>Apicomplexa</taxon>
        <taxon>Conoidasida</taxon>
        <taxon>Coccidia</taxon>
        <taxon>Eucoccidiorida</taxon>
        <taxon>Eimeriorina</taxon>
        <taxon>Cryptosporidiidae</taxon>
        <taxon>Cryptosporidium</taxon>
    </lineage>
</organism>
<feature type="domain" description="RRM" evidence="5">
    <location>
        <begin position="734"/>
        <end position="813"/>
    </location>
</feature>
<gene>
    <name evidence="6" type="ORF">CHUDEA4_3410</name>
</gene>
<dbReference type="Gene3D" id="2.20.70.10">
    <property type="match status" value="1"/>
</dbReference>
<dbReference type="PANTHER" id="PTHR48027">
    <property type="entry name" value="HETEROGENEOUS NUCLEAR RIBONUCLEOPROTEIN 87F-RELATED"/>
    <property type="match status" value="1"/>
</dbReference>
<dbReference type="InterPro" id="IPR035979">
    <property type="entry name" value="RBD_domain_sf"/>
</dbReference>
<accession>A0A0S4TFH8</accession>
<dbReference type="InterPro" id="IPR001202">
    <property type="entry name" value="WW_dom"/>
</dbReference>